<dbReference type="Gene3D" id="2.60.120.200">
    <property type="match status" value="1"/>
</dbReference>
<dbReference type="KEGG" id="mpsy:CEK71_03315"/>
<evidence type="ECO:0000256" key="1">
    <source>
        <dbReference type="ARBA" id="ARBA00022729"/>
    </source>
</evidence>
<gene>
    <name evidence="5" type="ORF">CEK71_03315</name>
</gene>
<sequence>MKTTTKCLLSLVAAIGTYNAQAAPLNNMVANWHIDEGAGQKILDSSVYGKHGQLGGSTAADVADPLWISRRFDDAALNFTGGQYVKIPHAAILEPQKISVEAWIKAGTTDATVPLYVLAKSNHACSYAAYGLYLHENATHSNGVPYFYVANSDGSSYTESPDPGYSLMDGKWHHLVGTYDLNAVRLYVDGVQVGTGTPTKSAIGYGSFSQKDIYIGSFDNGANGCPYQFIGSIDEVRIWNKALTASDVLTRYKGY</sequence>
<dbReference type="AlphaFoldDB" id="A0A1Z4BV71"/>
<dbReference type="SUPFAM" id="SSF49899">
    <property type="entry name" value="Concanavalin A-like lectins/glucanases"/>
    <property type="match status" value="1"/>
</dbReference>
<feature type="domain" description="LamG-like jellyroll fold" evidence="4">
    <location>
        <begin position="96"/>
        <end position="246"/>
    </location>
</feature>
<name>A0A1Z4BV71_9GAMM</name>
<dbReference type="EMBL" id="CP022129">
    <property type="protein sequence ID" value="ASF45168.1"/>
    <property type="molecule type" value="Genomic_DNA"/>
</dbReference>
<dbReference type="Pfam" id="PF13385">
    <property type="entry name" value="Laminin_G_3"/>
    <property type="match status" value="1"/>
</dbReference>
<accession>A0A1Z4BV71</accession>
<evidence type="ECO:0000259" key="4">
    <source>
        <dbReference type="SMART" id="SM00560"/>
    </source>
</evidence>
<keyword evidence="2" id="KW-1015">Disulfide bond</keyword>
<evidence type="ECO:0000256" key="3">
    <source>
        <dbReference type="SAM" id="SignalP"/>
    </source>
</evidence>
<organism evidence="5 6">
    <name type="scientific">Methylovulum psychrotolerans</name>
    <dbReference type="NCBI Taxonomy" id="1704499"/>
    <lineage>
        <taxon>Bacteria</taxon>
        <taxon>Pseudomonadati</taxon>
        <taxon>Pseudomonadota</taxon>
        <taxon>Gammaproteobacteria</taxon>
        <taxon>Methylococcales</taxon>
        <taxon>Methylococcaceae</taxon>
        <taxon>Methylovulum</taxon>
    </lineage>
</organism>
<proteinExistence type="predicted"/>
<dbReference type="InterPro" id="IPR001791">
    <property type="entry name" value="Laminin_G"/>
</dbReference>
<dbReference type="OrthoDB" id="5560538at2"/>
<evidence type="ECO:0000313" key="6">
    <source>
        <dbReference type="Proteomes" id="UP000197019"/>
    </source>
</evidence>
<dbReference type="Proteomes" id="UP000197019">
    <property type="component" value="Chromosome"/>
</dbReference>
<evidence type="ECO:0000256" key="2">
    <source>
        <dbReference type="ARBA" id="ARBA00023157"/>
    </source>
</evidence>
<reference evidence="5 6" key="1">
    <citation type="submission" date="2017-06" db="EMBL/GenBank/DDBJ databases">
        <title>Genome Sequencing of the methanotroph Methylovulum psychrotolerants str. HV10-M2 isolated from a high-altitude environment.</title>
        <authorList>
            <person name="Mateos-Rivera A."/>
        </authorList>
    </citation>
    <scope>NUCLEOTIDE SEQUENCE [LARGE SCALE GENOMIC DNA]</scope>
    <source>
        <strain evidence="5 6">HV10_M2</strain>
    </source>
</reference>
<dbReference type="SMART" id="SM00560">
    <property type="entry name" value="LamGL"/>
    <property type="match status" value="1"/>
</dbReference>
<feature type="signal peptide" evidence="3">
    <location>
        <begin position="1"/>
        <end position="22"/>
    </location>
</feature>
<dbReference type="RefSeq" id="WP_088618051.1">
    <property type="nucleotide sequence ID" value="NZ_CP022129.1"/>
</dbReference>
<keyword evidence="1 3" id="KW-0732">Signal</keyword>
<evidence type="ECO:0000313" key="5">
    <source>
        <dbReference type="EMBL" id="ASF45168.1"/>
    </source>
</evidence>
<dbReference type="InterPro" id="IPR013320">
    <property type="entry name" value="ConA-like_dom_sf"/>
</dbReference>
<keyword evidence="6" id="KW-1185">Reference proteome</keyword>
<dbReference type="CDD" id="cd00110">
    <property type="entry name" value="LamG"/>
    <property type="match status" value="1"/>
</dbReference>
<dbReference type="InterPro" id="IPR006558">
    <property type="entry name" value="LamG-like"/>
</dbReference>
<protein>
    <recommendedName>
        <fullName evidence="4">LamG-like jellyroll fold domain-containing protein</fullName>
    </recommendedName>
</protein>
<feature type="chain" id="PRO_5012238573" description="LamG-like jellyroll fold domain-containing protein" evidence="3">
    <location>
        <begin position="23"/>
        <end position="255"/>
    </location>
</feature>